<protein>
    <submittedName>
        <fullName evidence="4">Ribose-5-phosphate isomerase B</fullName>
        <ecNumber evidence="4">5.3.1.6</ecNumber>
    </submittedName>
</protein>
<evidence type="ECO:0000313" key="5">
    <source>
        <dbReference type="Proteomes" id="UP000317093"/>
    </source>
</evidence>
<keyword evidence="2 4" id="KW-0413">Isomerase</keyword>
<dbReference type="GO" id="GO:0004751">
    <property type="term" value="F:ribose-5-phosphate isomerase activity"/>
    <property type="evidence" value="ECO:0007669"/>
    <property type="project" value="UniProtKB-EC"/>
</dbReference>
<dbReference type="NCBIfam" id="TIGR01120">
    <property type="entry name" value="rpiB"/>
    <property type="match status" value="1"/>
</dbReference>
<dbReference type="SUPFAM" id="SSF89623">
    <property type="entry name" value="Ribose/Galactose isomerase RpiB/AlsB"/>
    <property type="match status" value="1"/>
</dbReference>
<keyword evidence="5" id="KW-1185">Reference proteome</keyword>
<sequence length="154" mass="16879">MKIVMAADHAGFPLKEIAVEYLRKRGHEVIDLGTHDPQPGDDYPDFAIVACEALLRGDAPKAVVVCGSGVGVSVACNKFPGIRASICHDGYSAHQGVEHDNMNVLCLGARIIGREPALEIIHAFVNAEFTNEERHVRRLAKVHEIEQRFQKTDA</sequence>
<dbReference type="RefSeq" id="WP_145257348.1">
    <property type="nucleotide sequence ID" value="NZ_CP036279.1"/>
</dbReference>
<feature type="active site" description="Proton donor" evidence="3">
    <location>
        <position position="99"/>
    </location>
</feature>
<dbReference type="NCBIfam" id="NF004051">
    <property type="entry name" value="PRK05571.1"/>
    <property type="match status" value="1"/>
</dbReference>
<dbReference type="NCBIfam" id="TIGR00689">
    <property type="entry name" value="rpiB_lacA_lacB"/>
    <property type="match status" value="1"/>
</dbReference>
<dbReference type="EC" id="5.3.1.6" evidence="4"/>
<dbReference type="KEGG" id="knv:Pan216_17100"/>
<dbReference type="OrthoDB" id="1778624at2"/>
<evidence type="ECO:0000256" key="1">
    <source>
        <dbReference type="ARBA" id="ARBA00008754"/>
    </source>
</evidence>
<reference evidence="4 5" key="1">
    <citation type="submission" date="2019-02" db="EMBL/GenBank/DDBJ databases">
        <title>Deep-cultivation of Planctomycetes and their phenomic and genomic characterization uncovers novel biology.</title>
        <authorList>
            <person name="Wiegand S."/>
            <person name="Jogler M."/>
            <person name="Boedeker C."/>
            <person name="Pinto D."/>
            <person name="Vollmers J."/>
            <person name="Rivas-Marin E."/>
            <person name="Kohn T."/>
            <person name="Peeters S.H."/>
            <person name="Heuer A."/>
            <person name="Rast P."/>
            <person name="Oberbeckmann S."/>
            <person name="Bunk B."/>
            <person name="Jeske O."/>
            <person name="Meyerdierks A."/>
            <person name="Storesund J.E."/>
            <person name="Kallscheuer N."/>
            <person name="Luecker S."/>
            <person name="Lage O.M."/>
            <person name="Pohl T."/>
            <person name="Merkel B.J."/>
            <person name="Hornburger P."/>
            <person name="Mueller R.-W."/>
            <person name="Bruemmer F."/>
            <person name="Labrenz M."/>
            <person name="Spormann A.M."/>
            <person name="Op den Camp H."/>
            <person name="Overmann J."/>
            <person name="Amann R."/>
            <person name="Jetten M.S.M."/>
            <person name="Mascher T."/>
            <person name="Medema M.H."/>
            <person name="Devos D.P."/>
            <person name="Kaster A.-K."/>
            <person name="Ovreas L."/>
            <person name="Rohde M."/>
            <person name="Galperin M.Y."/>
            <person name="Jogler C."/>
        </authorList>
    </citation>
    <scope>NUCLEOTIDE SEQUENCE [LARGE SCALE GENOMIC DNA]</scope>
    <source>
        <strain evidence="4 5">Pan216</strain>
    </source>
</reference>
<evidence type="ECO:0000256" key="3">
    <source>
        <dbReference type="PIRSR" id="PIRSR005384-1"/>
    </source>
</evidence>
<dbReference type="PANTHER" id="PTHR30345:SF0">
    <property type="entry name" value="DNA DAMAGE-REPAIR_TOLERATION PROTEIN DRT102"/>
    <property type="match status" value="1"/>
</dbReference>
<feature type="active site" description="Proton acceptor" evidence="3">
    <location>
        <position position="66"/>
    </location>
</feature>
<evidence type="ECO:0000313" key="4">
    <source>
        <dbReference type="EMBL" id="QDU60857.1"/>
    </source>
</evidence>
<organism evidence="4 5">
    <name type="scientific">Kolteria novifilia</name>
    <dbReference type="NCBI Taxonomy" id="2527975"/>
    <lineage>
        <taxon>Bacteria</taxon>
        <taxon>Pseudomonadati</taxon>
        <taxon>Planctomycetota</taxon>
        <taxon>Planctomycetia</taxon>
        <taxon>Kolteriales</taxon>
        <taxon>Kolteriaceae</taxon>
        <taxon>Kolteria</taxon>
    </lineage>
</organism>
<dbReference type="Gene3D" id="3.40.1400.10">
    <property type="entry name" value="Sugar-phosphate isomerase, RpiB/LacA/LacB"/>
    <property type="match status" value="1"/>
</dbReference>
<dbReference type="AlphaFoldDB" id="A0A518B1K6"/>
<dbReference type="GO" id="GO:0009052">
    <property type="term" value="P:pentose-phosphate shunt, non-oxidative branch"/>
    <property type="evidence" value="ECO:0007669"/>
    <property type="project" value="TreeGrafter"/>
</dbReference>
<dbReference type="EMBL" id="CP036279">
    <property type="protein sequence ID" value="QDU60857.1"/>
    <property type="molecule type" value="Genomic_DNA"/>
</dbReference>
<comment type="similarity">
    <text evidence="1">Belongs to the LacAB/RpiB family.</text>
</comment>
<dbReference type="Pfam" id="PF02502">
    <property type="entry name" value="LacAB_rpiB"/>
    <property type="match status" value="1"/>
</dbReference>
<proteinExistence type="inferred from homology"/>
<evidence type="ECO:0000256" key="2">
    <source>
        <dbReference type="ARBA" id="ARBA00023235"/>
    </source>
</evidence>
<dbReference type="InterPro" id="IPR036569">
    <property type="entry name" value="RpiB_LacA_LacB_sf"/>
</dbReference>
<gene>
    <name evidence="4" type="primary">rpiB</name>
    <name evidence="4" type="ORF">Pan216_17100</name>
</gene>
<accession>A0A518B1K6</accession>
<dbReference type="PANTHER" id="PTHR30345">
    <property type="entry name" value="RIBOSE-5-PHOSPHATE ISOMERASE B"/>
    <property type="match status" value="1"/>
</dbReference>
<dbReference type="GO" id="GO:0019316">
    <property type="term" value="P:D-allose catabolic process"/>
    <property type="evidence" value="ECO:0007669"/>
    <property type="project" value="TreeGrafter"/>
</dbReference>
<dbReference type="InterPro" id="IPR004785">
    <property type="entry name" value="RpiB"/>
</dbReference>
<dbReference type="InterPro" id="IPR003500">
    <property type="entry name" value="RpiB_LacA_LacB"/>
</dbReference>
<name>A0A518B1K6_9BACT</name>
<dbReference type="Proteomes" id="UP000317093">
    <property type="component" value="Chromosome"/>
</dbReference>
<dbReference type="PIRSF" id="PIRSF005384">
    <property type="entry name" value="RpiB_LacA_B"/>
    <property type="match status" value="1"/>
</dbReference>